<feature type="compositionally biased region" description="Polar residues" evidence="2">
    <location>
        <begin position="510"/>
        <end position="546"/>
    </location>
</feature>
<evidence type="ECO:0000256" key="2">
    <source>
        <dbReference type="SAM" id="MobiDB-lite"/>
    </source>
</evidence>
<feature type="region of interest" description="Disordered" evidence="2">
    <location>
        <begin position="586"/>
        <end position="611"/>
    </location>
</feature>
<reference evidence="4" key="1">
    <citation type="submission" date="2016-04" db="EMBL/GenBank/DDBJ databases">
        <title>Comparative genomics of biotechnologically important yeasts.</title>
        <authorList>
            <consortium name="DOE Joint Genome Institute"/>
            <person name="Riley R."/>
            <person name="Haridas S."/>
            <person name="Wolfe K.H."/>
            <person name="Lopes M.R."/>
            <person name="Hittinger C.T."/>
            <person name="Goker M."/>
            <person name="Salamov A."/>
            <person name="Wisecaver J."/>
            <person name="Long T.M."/>
            <person name="Aerts A.L."/>
            <person name="Barry K."/>
            <person name="Choi C."/>
            <person name="Clum A."/>
            <person name="Coughlan A.Y."/>
            <person name="Deshpande S."/>
            <person name="Douglass A.P."/>
            <person name="Hanson S.J."/>
            <person name="Klenk H.-P."/>
            <person name="Labutti K."/>
            <person name="Lapidus A."/>
            <person name="Lindquist E."/>
            <person name="Lipzen A."/>
            <person name="Meier-Kolthoff J.P."/>
            <person name="Ohm R.A."/>
            <person name="Otillar R.P."/>
            <person name="Pangilinan J."/>
            <person name="Peng Y."/>
            <person name="Rokas A."/>
            <person name="Rosa C.A."/>
            <person name="Scheuner C."/>
            <person name="Sibirny A.A."/>
            <person name="Slot J.C."/>
            <person name="Stielow J.B."/>
            <person name="Sun H."/>
            <person name="Kurtzman C.P."/>
            <person name="Blackwell M."/>
            <person name="Grigoriev I.V."/>
            <person name="Jeffries T.W."/>
        </authorList>
    </citation>
    <scope>NUCLEOTIDE SEQUENCE [LARGE SCALE GENOMIC DNA]</scope>
    <source>
        <strain evidence="4">NRRL YB-2248</strain>
    </source>
</reference>
<feature type="coiled-coil region" evidence="1">
    <location>
        <begin position="316"/>
        <end position="350"/>
    </location>
</feature>
<dbReference type="STRING" id="983967.A0A1E4SZ47"/>
<sequence>MDITSRSFKFEPSFAKKRQSSFNTSKLYIKNELQIAINTNINIKSNLDQRPILGIGANNDSQEDLITFSDSPSNAVEQPTLETDLYERGEDESNQPEVTTPSPISDLTENTSQNSKNEMGSTPARYANGGFHRIRTPELNSSSQNLQIDNSSLWPDFSVMSSSPLNDTNMSSTTIQNLKADDRLDSSRQALQSENRQVSGLFQEMPLIPSMGLVDDPLHFLKNREIILLDKLNLLIQKHRSSLISGSKKVYNIRTRLLDIFVQMNQVYQAMKEIYTTEKLTKLSIHHSFSKWEDKRIKLLKKIDEIENGTSEGITYKKLLSESNTINNEIIELEEKLKTMKRKQKFIDQQLKESKSLLDVRLNSYYETLSQVESIEFQEMESLQSTRTLQKQLNPTAIIENLDLQLDALNDMVKVSNLKELNLKETSIYLSDVFDNLSRLEENLKLILSDTSNSSENKAEILLKNLRDIEFYMEDRLAQISSLNFDFVKIILVDELNAVKRAISILSGQHSAPTIQRTKTSSASPTPQQPIRTSTPQSDHFISVNTAHDKRSTLSNSSGSSTSLTSMPLPSPFPIKPTYSLPITSTSNVTSVSPPKGELPFNPNALSANHTGTGVILNASDKDKKYADIKDVLTKSKRDKKD</sequence>
<dbReference type="OrthoDB" id="3993941at2759"/>
<evidence type="ECO:0000313" key="4">
    <source>
        <dbReference type="Proteomes" id="UP000094801"/>
    </source>
</evidence>
<name>A0A1E4SZ47_9ASCO</name>
<dbReference type="Proteomes" id="UP000094801">
    <property type="component" value="Unassembled WGS sequence"/>
</dbReference>
<evidence type="ECO:0000313" key="3">
    <source>
        <dbReference type="EMBL" id="ODV84732.1"/>
    </source>
</evidence>
<organism evidence="3 4">
    <name type="scientific">[Candida] arabinofermentans NRRL YB-2248</name>
    <dbReference type="NCBI Taxonomy" id="983967"/>
    <lineage>
        <taxon>Eukaryota</taxon>
        <taxon>Fungi</taxon>
        <taxon>Dikarya</taxon>
        <taxon>Ascomycota</taxon>
        <taxon>Saccharomycotina</taxon>
        <taxon>Pichiomycetes</taxon>
        <taxon>Pichiales</taxon>
        <taxon>Pichiaceae</taxon>
        <taxon>Ogataea</taxon>
        <taxon>Ogataea/Candida clade</taxon>
    </lineage>
</organism>
<protein>
    <submittedName>
        <fullName evidence="3">Uncharacterized protein</fullName>
    </submittedName>
</protein>
<dbReference type="AlphaFoldDB" id="A0A1E4SZ47"/>
<evidence type="ECO:0000256" key="1">
    <source>
        <dbReference type="SAM" id="Coils"/>
    </source>
</evidence>
<feature type="region of interest" description="Disordered" evidence="2">
    <location>
        <begin position="86"/>
        <end position="122"/>
    </location>
</feature>
<keyword evidence="4" id="KW-1185">Reference proteome</keyword>
<dbReference type="EMBL" id="KV453855">
    <property type="protein sequence ID" value="ODV84732.1"/>
    <property type="molecule type" value="Genomic_DNA"/>
</dbReference>
<feature type="region of interest" description="Disordered" evidence="2">
    <location>
        <begin position="510"/>
        <end position="571"/>
    </location>
</feature>
<proteinExistence type="predicted"/>
<feature type="compositionally biased region" description="Low complexity" evidence="2">
    <location>
        <begin position="553"/>
        <end position="568"/>
    </location>
</feature>
<accession>A0A1E4SZ47</accession>
<gene>
    <name evidence="3" type="ORF">CANARDRAFT_28878</name>
</gene>
<feature type="compositionally biased region" description="Polar residues" evidence="2">
    <location>
        <begin position="95"/>
        <end position="120"/>
    </location>
</feature>
<keyword evidence="1" id="KW-0175">Coiled coil</keyword>